<dbReference type="InterPro" id="IPR011625">
    <property type="entry name" value="A2M_N_BRD"/>
</dbReference>
<dbReference type="PANTHER" id="PTHR40094">
    <property type="entry name" value="ALPHA-2-MACROGLOBULIN HOMOLOG"/>
    <property type="match status" value="1"/>
</dbReference>
<dbReference type="InterPro" id="IPR051802">
    <property type="entry name" value="YfhM-like"/>
</dbReference>
<dbReference type="Proteomes" id="UP000676336">
    <property type="component" value="Unassembled WGS sequence"/>
</dbReference>
<evidence type="ECO:0000259" key="1">
    <source>
        <dbReference type="SMART" id="SM01359"/>
    </source>
</evidence>
<organism evidence="2 3">
    <name type="scientific">Rotaria magnacalcarata</name>
    <dbReference type="NCBI Taxonomy" id="392030"/>
    <lineage>
        <taxon>Eukaryota</taxon>
        <taxon>Metazoa</taxon>
        <taxon>Spiralia</taxon>
        <taxon>Gnathifera</taxon>
        <taxon>Rotifera</taxon>
        <taxon>Eurotatoria</taxon>
        <taxon>Bdelloidea</taxon>
        <taxon>Philodinida</taxon>
        <taxon>Philodinidae</taxon>
        <taxon>Rotaria</taxon>
    </lineage>
</organism>
<sequence length="256" mass="28740">GTYNISYSVKDEQGRLAMSFYDNFYVSGGCDKEIETQKVDYIPTDTITIVPNAKNYQPDDTCELLILAPFSPANGLVIFDCEGQVSQPIQFQIESGKNSTTVEFKISKDWIPNFTVHAELTGSITRETEVTDSPQRPAIATGSVALEVSRDIYKLNVLINTKETNKTYTPSSIINIDVNVTQHVDNLHVDAAEVCIVVVDEAILSLTGHKLDSPLDIFYPNRSANITQYHDRNRCLLFNMQDIEKFKKDMQERESG</sequence>
<dbReference type="SMART" id="SM01359">
    <property type="entry name" value="A2M_N_2"/>
    <property type="match status" value="1"/>
</dbReference>
<feature type="non-terminal residue" evidence="2">
    <location>
        <position position="1"/>
    </location>
</feature>
<protein>
    <recommendedName>
        <fullName evidence="1">Alpha-2-macroglobulin bait region domain-containing protein</fullName>
    </recommendedName>
</protein>
<accession>A0A8S3I117</accession>
<comment type="caution">
    <text evidence="2">The sequence shown here is derived from an EMBL/GenBank/DDBJ whole genome shotgun (WGS) entry which is preliminary data.</text>
</comment>
<gene>
    <name evidence="2" type="ORF">SMN809_LOCUS71387</name>
</gene>
<reference evidence="2" key="1">
    <citation type="submission" date="2021-02" db="EMBL/GenBank/DDBJ databases">
        <authorList>
            <person name="Nowell W R."/>
        </authorList>
    </citation>
    <scope>NUCLEOTIDE SEQUENCE</scope>
</reference>
<dbReference type="AlphaFoldDB" id="A0A8S3I117"/>
<proteinExistence type="predicted"/>
<evidence type="ECO:0000313" key="2">
    <source>
        <dbReference type="EMBL" id="CAF5188560.1"/>
    </source>
</evidence>
<name>A0A8S3I117_9BILA</name>
<feature type="non-terminal residue" evidence="2">
    <location>
        <position position="256"/>
    </location>
</feature>
<dbReference type="PANTHER" id="PTHR40094:SF1">
    <property type="entry name" value="UBIQUITIN DOMAIN-CONTAINING PROTEIN"/>
    <property type="match status" value="1"/>
</dbReference>
<dbReference type="Pfam" id="PF07703">
    <property type="entry name" value="A2M_BRD"/>
    <property type="match status" value="1"/>
</dbReference>
<feature type="domain" description="Alpha-2-macroglobulin bait region" evidence="1">
    <location>
        <begin position="47"/>
        <end position="206"/>
    </location>
</feature>
<dbReference type="GO" id="GO:0004866">
    <property type="term" value="F:endopeptidase inhibitor activity"/>
    <property type="evidence" value="ECO:0007669"/>
    <property type="project" value="TreeGrafter"/>
</dbReference>
<evidence type="ECO:0000313" key="3">
    <source>
        <dbReference type="Proteomes" id="UP000676336"/>
    </source>
</evidence>
<dbReference type="EMBL" id="CAJOBI010323549">
    <property type="protein sequence ID" value="CAF5188560.1"/>
    <property type="molecule type" value="Genomic_DNA"/>
</dbReference>